<evidence type="ECO:0000313" key="2">
    <source>
        <dbReference type="Proteomes" id="UP001276229"/>
    </source>
</evidence>
<dbReference type="AlphaFoldDB" id="A0AAJ2UID2"/>
<protein>
    <submittedName>
        <fullName evidence="1">Uncharacterized protein</fullName>
    </submittedName>
</protein>
<sequence length="126" mass="14030">MFKKKATQIVSETSIQKSRKFLNRKTAGITGGVLLTTFIGSQLMTAELPKKDDLYGQQYVTVVKHLQEAGFKNIQGVEITDLEFGKIGESNLVELVSVDGEDWKEGRALKNIPITISLPCSKKRCR</sequence>
<accession>A0AAJ2UID2</accession>
<dbReference type="RefSeq" id="WP_318825381.1">
    <property type="nucleotide sequence ID" value="NZ_CP149804.1"/>
</dbReference>
<gene>
    <name evidence="1" type="ORF">Q7V66_04860</name>
</gene>
<dbReference type="EMBL" id="JAUTFL010000008">
    <property type="protein sequence ID" value="MDW8645478.1"/>
    <property type="molecule type" value="Genomic_DNA"/>
</dbReference>
<dbReference type="Proteomes" id="UP001276229">
    <property type="component" value="Unassembled WGS sequence"/>
</dbReference>
<organism evidence="1 2">
    <name type="scientific">Streptococcus suis</name>
    <dbReference type="NCBI Taxonomy" id="1307"/>
    <lineage>
        <taxon>Bacteria</taxon>
        <taxon>Bacillati</taxon>
        <taxon>Bacillota</taxon>
        <taxon>Bacilli</taxon>
        <taxon>Lactobacillales</taxon>
        <taxon>Streptococcaceae</taxon>
        <taxon>Streptococcus</taxon>
    </lineage>
</organism>
<evidence type="ECO:0000313" key="1">
    <source>
        <dbReference type="EMBL" id="MDW8645478.1"/>
    </source>
</evidence>
<proteinExistence type="predicted"/>
<comment type="caution">
    <text evidence="1">The sequence shown here is derived from an EMBL/GenBank/DDBJ whole genome shotgun (WGS) entry which is preliminary data.</text>
</comment>
<name>A0AAJ2UID2_STRSU</name>
<reference evidence="1" key="1">
    <citation type="submission" date="2023-07" db="EMBL/GenBank/DDBJ databases">
        <title>Characterization of virulence traits, antimicrobial resistance genes carried by mobile genetic elements and competence in Streptococcus suis strains isolated in France.</title>
        <authorList>
            <person name="Dechene-Tempier M."/>
            <person name="Marois-Crehan C."/>
            <person name="De Boisseson C."/>
            <person name="Lucas P."/>
            <person name="Bougeard S."/>
            <person name="Libante V."/>
            <person name="Payot S."/>
        </authorList>
    </citation>
    <scope>NUCLEOTIDE SEQUENCE</scope>
    <source>
        <strain evidence="1">1551</strain>
    </source>
</reference>